<evidence type="ECO:0000313" key="12">
    <source>
        <dbReference type="Proteomes" id="UP000533469"/>
    </source>
</evidence>
<keyword evidence="3 10" id="KW-0732">Signal</keyword>
<evidence type="ECO:0000256" key="1">
    <source>
        <dbReference type="ARBA" id="ARBA00022670"/>
    </source>
</evidence>
<evidence type="ECO:0000256" key="3">
    <source>
        <dbReference type="ARBA" id="ARBA00022729"/>
    </source>
</evidence>
<dbReference type="Pfam" id="PF03411">
    <property type="entry name" value="Peptidase_M74"/>
    <property type="match status" value="1"/>
</dbReference>
<dbReference type="GO" id="GO:0006508">
    <property type="term" value="P:proteolysis"/>
    <property type="evidence" value="ECO:0007669"/>
    <property type="project" value="UniProtKB-KW"/>
</dbReference>
<dbReference type="GO" id="GO:0030288">
    <property type="term" value="C:outer membrane-bounded periplasmic space"/>
    <property type="evidence" value="ECO:0007669"/>
    <property type="project" value="InterPro"/>
</dbReference>
<feature type="disulfide bond" evidence="8">
    <location>
        <begin position="254"/>
        <end position="261"/>
    </location>
</feature>
<keyword evidence="12" id="KW-1185">Reference proteome</keyword>
<evidence type="ECO:0000313" key="11">
    <source>
        <dbReference type="EMBL" id="MBB3772120.1"/>
    </source>
</evidence>
<name>A0A839ZBG0_9HYPH</name>
<evidence type="ECO:0000256" key="10">
    <source>
        <dbReference type="SAM" id="SignalP"/>
    </source>
</evidence>
<feature type="region of interest" description="Disordered" evidence="9">
    <location>
        <begin position="284"/>
        <end position="304"/>
    </location>
</feature>
<evidence type="ECO:0000256" key="4">
    <source>
        <dbReference type="ARBA" id="ARBA00022764"/>
    </source>
</evidence>
<dbReference type="AlphaFoldDB" id="A0A839ZBG0"/>
<evidence type="ECO:0000256" key="5">
    <source>
        <dbReference type="ARBA" id="ARBA00022801"/>
    </source>
</evidence>
<keyword evidence="6" id="KW-0862">Zinc</keyword>
<dbReference type="Proteomes" id="UP000533469">
    <property type="component" value="Unassembled WGS sequence"/>
</dbReference>
<evidence type="ECO:0000256" key="2">
    <source>
        <dbReference type="ARBA" id="ARBA00022723"/>
    </source>
</evidence>
<feature type="chain" id="PRO_5032885935" evidence="10">
    <location>
        <begin position="32"/>
        <end position="317"/>
    </location>
</feature>
<evidence type="ECO:0000256" key="6">
    <source>
        <dbReference type="ARBA" id="ARBA00022833"/>
    </source>
</evidence>
<dbReference type="PIRSF" id="PIRSF018455">
    <property type="entry name" value="MepA"/>
    <property type="match status" value="1"/>
</dbReference>
<keyword evidence="5 11" id="KW-0378">Hydrolase</keyword>
<dbReference type="Gene3D" id="3.30.1380.10">
    <property type="match status" value="1"/>
</dbReference>
<evidence type="ECO:0000256" key="8">
    <source>
        <dbReference type="PIRSR" id="PIRSR018455-2"/>
    </source>
</evidence>
<dbReference type="NCBIfam" id="NF006947">
    <property type="entry name" value="PRK09429.1"/>
    <property type="match status" value="1"/>
</dbReference>
<keyword evidence="1" id="KW-0645">Protease</keyword>
<evidence type="ECO:0000256" key="9">
    <source>
        <dbReference type="SAM" id="MobiDB-lite"/>
    </source>
</evidence>
<dbReference type="GO" id="GO:0046872">
    <property type="term" value="F:metal ion binding"/>
    <property type="evidence" value="ECO:0007669"/>
    <property type="project" value="UniProtKB-KW"/>
</dbReference>
<proteinExistence type="predicted"/>
<dbReference type="SUPFAM" id="SSF55166">
    <property type="entry name" value="Hedgehog/DD-peptidase"/>
    <property type="match status" value="1"/>
</dbReference>
<dbReference type="InterPro" id="IPR005073">
    <property type="entry name" value="Peptidase_M74"/>
</dbReference>
<dbReference type="EC" id="3.4.24.-" evidence="11"/>
<comment type="caution">
    <text evidence="11">The sequence shown here is derived from an EMBL/GenBank/DDBJ whole genome shotgun (WGS) entry which is preliminary data.</text>
</comment>
<keyword evidence="8" id="KW-1015">Disulfide bond</keyword>
<organism evidence="11 12">
    <name type="scientific">Ancylobacter tetraedralis</name>
    <dbReference type="NCBI Taxonomy" id="217068"/>
    <lineage>
        <taxon>Bacteria</taxon>
        <taxon>Pseudomonadati</taxon>
        <taxon>Pseudomonadota</taxon>
        <taxon>Alphaproteobacteria</taxon>
        <taxon>Hyphomicrobiales</taxon>
        <taxon>Xanthobacteraceae</taxon>
        <taxon>Ancylobacter</taxon>
    </lineage>
</organism>
<feature type="signal peptide" evidence="10">
    <location>
        <begin position="1"/>
        <end position="31"/>
    </location>
</feature>
<dbReference type="EMBL" id="JACICD010000004">
    <property type="protein sequence ID" value="MBB3772120.1"/>
    <property type="molecule type" value="Genomic_DNA"/>
</dbReference>
<keyword evidence="7" id="KW-0482">Metalloprotease</keyword>
<dbReference type="GO" id="GO:0004252">
    <property type="term" value="F:serine-type endopeptidase activity"/>
    <property type="evidence" value="ECO:0007669"/>
    <property type="project" value="InterPro"/>
</dbReference>
<keyword evidence="4" id="KW-0574">Periplasm</keyword>
<protein>
    <submittedName>
        <fullName evidence="11">Penicillin-insensitive murein endopeptidase</fullName>
        <ecNumber evidence="11">3.4.24.-</ecNumber>
    </submittedName>
</protein>
<reference evidence="11 12" key="1">
    <citation type="submission" date="2020-08" db="EMBL/GenBank/DDBJ databases">
        <title>Genomic Encyclopedia of Type Strains, Phase IV (KMG-IV): sequencing the most valuable type-strain genomes for metagenomic binning, comparative biology and taxonomic classification.</title>
        <authorList>
            <person name="Goeker M."/>
        </authorList>
    </citation>
    <scope>NUCLEOTIDE SEQUENCE [LARGE SCALE GENOMIC DNA]</scope>
    <source>
        <strain evidence="11 12">DSM 5895</strain>
    </source>
</reference>
<evidence type="ECO:0000256" key="7">
    <source>
        <dbReference type="ARBA" id="ARBA00023049"/>
    </source>
</evidence>
<keyword evidence="2" id="KW-0479">Metal-binding</keyword>
<gene>
    <name evidence="11" type="ORF">FHS55_002729</name>
</gene>
<dbReference type="GO" id="GO:0008237">
    <property type="term" value="F:metallopeptidase activity"/>
    <property type="evidence" value="ECO:0007669"/>
    <property type="project" value="UniProtKB-KW"/>
</dbReference>
<feature type="disulfide bond" evidence="8">
    <location>
        <begin position="225"/>
        <end position="273"/>
    </location>
</feature>
<sequence>MMGGRRLAVLATRGLALAAIALALTGPAARAQDVTPANVAPLAAPTPRNADSVTAKQLFGAVRGPADLATRSIGFYSKGCLAGAQALPVNGKTWQAMRLSRNRNWGHPDLVAFLERFATRVPAVSNWPGILVGDMSQPRGGPMLTGHASHQIGLDADIWLTPMPKRSFTAEERETISATMIVRPDRLDVDAKVWTPAHVAVIKAAAQDPDVERVLVNAAIKKALCRDATGDRSWLQKVRPYWGHDYHMHVRIACPAGSPDCRAQDAVVPGDGCGKELDWWFSDANLHPRPPKEPVKPPPPMMLKDLPPACREVVLAP</sequence>
<dbReference type="InterPro" id="IPR009045">
    <property type="entry name" value="Zn_M74/Hedgehog-like"/>
</dbReference>
<accession>A0A839ZBG0</accession>
<dbReference type="RefSeq" id="WP_246340116.1">
    <property type="nucleotide sequence ID" value="NZ_JACICD010000004.1"/>
</dbReference>